<evidence type="ECO:0000256" key="6">
    <source>
        <dbReference type="SAM" id="Phobius"/>
    </source>
</evidence>
<dbReference type="InterPro" id="IPR043428">
    <property type="entry name" value="LivM-like"/>
</dbReference>
<gene>
    <name evidence="7" type="ORF">JK635_22450</name>
</gene>
<sequence>MTLNKVAVDKTANERMDNQAELTFSLNERKLTNSKSKANYWIAFAVGVGLLLPFAANTYQIHILNLVVLYIMLAIGLNLTMGYCGQLNLAHVAFYAAGAYTSAILTTTYQFNFWLALPISILVSVFLGVLIGLPSLRVRTHYLAIATLGLSIAVNETIVNLDTITGGPVGITGIPKPSFFGILLITEYSYYYLVFAFTLLLFLFSRLVVKHGIGRSFRAVRDDHIAAQSLGINVAKQQILAFAFSGLFAGVGGVLYAHMLSYVSPDTFTFNEMMFILTIVVIGGLGNIYGSIAGAVILLILREWLLQFENWQQVLYGAMIVALVVFMPGGLVSIKSLFQRRKKAGSS</sequence>
<dbReference type="Pfam" id="PF02653">
    <property type="entry name" value="BPD_transp_2"/>
    <property type="match status" value="1"/>
</dbReference>
<dbReference type="Proteomes" id="UP000623967">
    <property type="component" value="Unassembled WGS sequence"/>
</dbReference>
<dbReference type="RefSeq" id="WP_202656155.1">
    <property type="nucleotide sequence ID" value="NZ_JAESWB010000371.1"/>
</dbReference>
<feature type="transmembrane region" description="Helical" evidence="6">
    <location>
        <begin position="111"/>
        <end position="133"/>
    </location>
</feature>
<name>A0ABS1TUE6_9BACI</name>
<evidence type="ECO:0000256" key="5">
    <source>
        <dbReference type="ARBA" id="ARBA00023136"/>
    </source>
</evidence>
<dbReference type="EMBL" id="JAESWB010000371">
    <property type="protein sequence ID" value="MBL4954923.1"/>
    <property type="molecule type" value="Genomic_DNA"/>
</dbReference>
<keyword evidence="5 6" id="KW-0472">Membrane</keyword>
<dbReference type="CDD" id="cd06581">
    <property type="entry name" value="TM_PBP1_LivM_like"/>
    <property type="match status" value="1"/>
</dbReference>
<feature type="transmembrane region" description="Helical" evidence="6">
    <location>
        <begin position="275"/>
        <end position="301"/>
    </location>
</feature>
<evidence type="ECO:0000256" key="3">
    <source>
        <dbReference type="ARBA" id="ARBA00022692"/>
    </source>
</evidence>
<keyword evidence="2" id="KW-1003">Cell membrane</keyword>
<comment type="caution">
    <text evidence="7">The sequence shown here is derived from an EMBL/GenBank/DDBJ whole genome shotgun (WGS) entry which is preliminary data.</text>
</comment>
<keyword evidence="3 6" id="KW-0812">Transmembrane</keyword>
<evidence type="ECO:0000256" key="2">
    <source>
        <dbReference type="ARBA" id="ARBA00022475"/>
    </source>
</evidence>
<protein>
    <submittedName>
        <fullName evidence="7">Branched-chain amino acid ABC transporter permease</fullName>
    </submittedName>
</protein>
<dbReference type="InterPro" id="IPR001851">
    <property type="entry name" value="ABC_transp_permease"/>
</dbReference>
<proteinExistence type="predicted"/>
<keyword evidence="4 6" id="KW-1133">Transmembrane helix</keyword>
<feature type="transmembrane region" description="Helical" evidence="6">
    <location>
        <begin position="313"/>
        <end position="334"/>
    </location>
</feature>
<dbReference type="PANTHER" id="PTHR30482">
    <property type="entry name" value="HIGH-AFFINITY BRANCHED-CHAIN AMINO ACID TRANSPORT SYSTEM PERMEASE"/>
    <property type="match status" value="1"/>
</dbReference>
<dbReference type="PANTHER" id="PTHR30482:SF10">
    <property type="entry name" value="HIGH-AFFINITY BRANCHED-CHAIN AMINO ACID TRANSPORT PROTEIN BRAE"/>
    <property type="match status" value="1"/>
</dbReference>
<feature type="transmembrane region" description="Helical" evidence="6">
    <location>
        <begin position="239"/>
        <end position="263"/>
    </location>
</feature>
<feature type="transmembrane region" description="Helical" evidence="6">
    <location>
        <begin position="87"/>
        <end position="105"/>
    </location>
</feature>
<evidence type="ECO:0000256" key="4">
    <source>
        <dbReference type="ARBA" id="ARBA00022989"/>
    </source>
</evidence>
<accession>A0ABS1TUE6</accession>
<keyword evidence="8" id="KW-1185">Reference proteome</keyword>
<feature type="transmembrane region" description="Helical" evidence="6">
    <location>
        <begin position="190"/>
        <end position="209"/>
    </location>
</feature>
<evidence type="ECO:0000313" key="7">
    <source>
        <dbReference type="EMBL" id="MBL4954923.1"/>
    </source>
</evidence>
<organism evidence="7 8">
    <name type="scientific">Neobacillus paridis</name>
    <dbReference type="NCBI Taxonomy" id="2803862"/>
    <lineage>
        <taxon>Bacteria</taxon>
        <taxon>Bacillati</taxon>
        <taxon>Bacillota</taxon>
        <taxon>Bacilli</taxon>
        <taxon>Bacillales</taxon>
        <taxon>Bacillaceae</taxon>
        <taxon>Neobacillus</taxon>
    </lineage>
</organism>
<evidence type="ECO:0000256" key="1">
    <source>
        <dbReference type="ARBA" id="ARBA00004651"/>
    </source>
</evidence>
<comment type="subcellular location">
    <subcellularLocation>
        <location evidence="1">Cell membrane</location>
        <topology evidence="1">Multi-pass membrane protein</topology>
    </subcellularLocation>
</comment>
<reference evidence="7 8" key="1">
    <citation type="submission" date="2021-01" db="EMBL/GenBank/DDBJ databases">
        <title>Genome public.</title>
        <authorList>
            <person name="Liu C."/>
            <person name="Sun Q."/>
        </authorList>
    </citation>
    <scope>NUCLEOTIDE SEQUENCE [LARGE SCALE GENOMIC DNA]</scope>
    <source>
        <strain evidence="7 8">YIM B02564</strain>
    </source>
</reference>
<feature type="transmembrane region" description="Helical" evidence="6">
    <location>
        <begin position="38"/>
        <end position="56"/>
    </location>
</feature>
<evidence type="ECO:0000313" key="8">
    <source>
        <dbReference type="Proteomes" id="UP000623967"/>
    </source>
</evidence>
<feature type="transmembrane region" description="Helical" evidence="6">
    <location>
        <begin position="62"/>
        <end position="80"/>
    </location>
</feature>